<evidence type="ECO:0000256" key="3">
    <source>
        <dbReference type="ARBA" id="ARBA00011489"/>
    </source>
</evidence>
<feature type="transmembrane region" description="Helical" evidence="8">
    <location>
        <begin position="102"/>
        <end position="122"/>
    </location>
</feature>
<feature type="transmembrane region" description="Helical" evidence="8">
    <location>
        <begin position="150"/>
        <end position="175"/>
    </location>
</feature>
<organism evidence="10">
    <name type="scientific">Wollemia nobilis</name>
    <dbReference type="NCBI Taxonomy" id="56998"/>
    <lineage>
        <taxon>Eukaryota</taxon>
        <taxon>Viridiplantae</taxon>
        <taxon>Streptophyta</taxon>
        <taxon>Embryophyta</taxon>
        <taxon>Tracheophyta</taxon>
        <taxon>Spermatophyta</taxon>
        <taxon>Pinopsida</taxon>
        <taxon>Pinidae</taxon>
        <taxon>Conifers II</taxon>
        <taxon>Araucariales</taxon>
        <taxon>Araucariaceae</taxon>
        <taxon>Wollemia</taxon>
    </lineage>
</organism>
<comment type="similarity">
    <text evidence="2 8">Belongs to the Casparian strip membrane proteins (CASP) family.</text>
</comment>
<comment type="subunit">
    <text evidence="3 8">Homodimer and heterodimers.</text>
</comment>
<protein>
    <recommendedName>
        <fullName evidence="8">CASP-like protein</fullName>
    </recommendedName>
</protein>
<sequence>MESEAYKSDSPAGSGAWEVIDFLLRLLAIGATVVAAVVMARDKQTVETLIGPIYAKYHYSPANVFFVAANVIACVYCVFAINNTVANILTKRSPAFSKLLRGFFDLIMAALLSAGVGAALAIGDVARKGNSHALWNERCSLFERFCHHGAIAIAASFVATVVFILLTTFSLYSLYQRSR</sequence>
<keyword evidence="6 8" id="KW-1133">Transmembrane helix</keyword>
<comment type="subcellular location">
    <subcellularLocation>
        <location evidence="1 8">Cell membrane</location>
        <topology evidence="1 8">Multi-pass membrane protein</topology>
    </subcellularLocation>
</comment>
<dbReference type="PANTHER" id="PTHR36488:SF8">
    <property type="entry name" value="CASP-LIKE PROTEIN 1U1"/>
    <property type="match status" value="1"/>
</dbReference>
<dbReference type="InterPro" id="IPR006459">
    <property type="entry name" value="CASP/CASPL"/>
</dbReference>
<evidence type="ECO:0000256" key="6">
    <source>
        <dbReference type="ARBA" id="ARBA00022989"/>
    </source>
</evidence>
<proteinExistence type="inferred from homology"/>
<feature type="domain" description="Casparian strip membrane protein" evidence="9">
    <location>
        <begin position="16"/>
        <end position="161"/>
    </location>
</feature>
<dbReference type="EMBL" id="GCHU01005836">
    <property type="protein sequence ID" value="JAG88718.1"/>
    <property type="molecule type" value="Transcribed_RNA"/>
</dbReference>
<evidence type="ECO:0000256" key="8">
    <source>
        <dbReference type="RuleBase" id="RU361233"/>
    </source>
</evidence>
<reference evidence="10" key="1">
    <citation type="submission" date="2015-02" db="EMBL/GenBank/DDBJ databases">
        <title>A transcriptome of Wollemia nobilis - a relic of Gondwana.</title>
        <authorList>
            <person name="Chia J.Y."/>
            <person name="Leong Y.S."/>
            <person name="Abdul Karim S."/>
            <person name="Wan Azmi N."/>
            <person name="Hercus R."/>
            <person name="Croft L."/>
        </authorList>
    </citation>
    <scope>NUCLEOTIDE SEQUENCE</scope>
    <source>
        <strain evidence="10">MaeBrown</strain>
        <tissue evidence="10">Leaf</tissue>
    </source>
</reference>
<evidence type="ECO:0000259" key="9">
    <source>
        <dbReference type="Pfam" id="PF04535"/>
    </source>
</evidence>
<feature type="transmembrane region" description="Helical" evidence="8">
    <location>
        <begin position="60"/>
        <end position="81"/>
    </location>
</feature>
<evidence type="ECO:0000256" key="1">
    <source>
        <dbReference type="ARBA" id="ARBA00004651"/>
    </source>
</evidence>
<dbReference type="InterPro" id="IPR044173">
    <property type="entry name" value="CASPL"/>
</dbReference>
<evidence type="ECO:0000256" key="4">
    <source>
        <dbReference type="ARBA" id="ARBA00022475"/>
    </source>
</evidence>
<dbReference type="AlphaFoldDB" id="A0A0C9S9V8"/>
<accession>A0A0C9S9V8</accession>
<evidence type="ECO:0000313" key="10">
    <source>
        <dbReference type="EMBL" id="JAG88718.1"/>
    </source>
</evidence>
<dbReference type="InterPro" id="IPR006702">
    <property type="entry name" value="CASP_dom"/>
</dbReference>
<dbReference type="NCBIfam" id="TIGR01569">
    <property type="entry name" value="A_tha_TIGR01569"/>
    <property type="match status" value="1"/>
</dbReference>
<evidence type="ECO:0000256" key="5">
    <source>
        <dbReference type="ARBA" id="ARBA00022692"/>
    </source>
</evidence>
<keyword evidence="4 8" id="KW-1003">Cell membrane</keyword>
<keyword evidence="5 8" id="KW-0812">Transmembrane</keyword>
<dbReference type="GO" id="GO:0005886">
    <property type="term" value="C:plasma membrane"/>
    <property type="evidence" value="ECO:0007669"/>
    <property type="project" value="UniProtKB-SubCell"/>
</dbReference>
<evidence type="ECO:0000256" key="7">
    <source>
        <dbReference type="ARBA" id="ARBA00023136"/>
    </source>
</evidence>
<dbReference type="Pfam" id="PF04535">
    <property type="entry name" value="CASP_dom"/>
    <property type="match status" value="1"/>
</dbReference>
<dbReference type="PANTHER" id="PTHR36488">
    <property type="entry name" value="CASP-LIKE PROTEIN 1U1"/>
    <property type="match status" value="1"/>
</dbReference>
<keyword evidence="7 8" id="KW-0472">Membrane</keyword>
<feature type="transmembrane region" description="Helical" evidence="8">
    <location>
        <begin position="22"/>
        <end position="40"/>
    </location>
</feature>
<evidence type="ECO:0000256" key="2">
    <source>
        <dbReference type="ARBA" id="ARBA00007651"/>
    </source>
</evidence>
<name>A0A0C9S9V8_9CONI</name>